<dbReference type="AlphaFoldDB" id="A0A484QXF6"/>
<protein>
    <submittedName>
        <fullName evidence="2">Uncharacterized protein</fullName>
    </submittedName>
</protein>
<gene>
    <name evidence="2" type="ORF">ANT2_4387</name>
    <name evidence="3" type="ORF">ANT3_4391</name>
</gene>
<evidence type="ECO:0000313" key="3">
    <source>
        <dbReference type="EMBL" id="VFR73906.1"/>
    </source>
</evidence>
<evidence type="ECO:0000256" key="1">
    <source>
        <dbReference type="SAM" id="MobiDB-lite"/>
    </source>
</evidence>
<evidence type="ECO:0000313" key="2">
    <source>
        <dbReference type="EMBL" id="VFR42733.1"/>
    </source>
</evidence>
<organism evidence="2">
    <name type="scientific">plant metagenome</name>
    <dbReference type="NCBI Taxonomy" id="1297885"/>
    <lineage>
        <taxon>unclassified sequences</taxon>
        <taxon>metagenomes</taxon>
        <taxon>organismal metagenomes</taxon>
    </lineage>
</organism>
<feature type="region of interest" description="Disordered" evidence="1">
    <location>
        <begin position="28"/>
        <end position="47"/>
    </location>
</feature>
<proteinExistence type="predicted"/>
<accession>A0A484QXF6</accession>
<dbReference type="EMBL" id="CAADID010000023">
    <property type="protein sequence ID" value="VFR73906.1"/>
    <property type="molecule type" value="Genomic_DNA"/>
</dbReference>
<name>A0A484QXF6_9ZZZZ</name>
<sequence>MQRGQAAGGRGGGGAHAWVLIDAPGMIKEGKERTPTPRLRLAAPGGGRFCLGAARRQKGPPKQTADHEGRRKANVALNAHPAVRVVGDQA</sequence>
<reference evidence="2" key="1">
    <citation type="submission" date="2019-03" db="EMBL/GenBank/DDBJ databases">
        <authorList>
            <person name="Danneels B."/>
        </authorList>
    </citation>
    <scope>NUCLEOTIDE SEQUENCE</scope>
</reference>
<dbReference type="EMBL" id="CAADIG010000014">
    <property type="protein sequence ID" value="VFR42733.1"/>
    <property type="molecule type" value="Genomic_DNA"/>
</dbReference>